<organism evidence="2 3">
    <name type="scientific">Saccharomonospora viridis</name>
    <dbReference type="NCBI Taxonomy" id="1852"/>
    <lineage>
        <taxon>Bacteria</taxon>
        <taxon>Bacillati</taxon>
        <taxon>Actinomycetota</taxon>
        <taxon>Actinomycetes</taxon>
        <taxon>Pseudonocardiales</taxon>
        <taxon>Pseudonocardiaceae</taxon>
        <taxon>Saccharomonospora</taxon>
    </lineage>
</organism>
<protein>
    <submittedName>
        <fullName evidence="2">Uncharacterized protein</fullName>
    </submittedName>
</protein>
<reference evidence="2 3" key="1">
    <citation type="submission" date="2014-10" db="EMBL/GenBank/DDBJ databases">
        <title>Genome sequence of Micropolyspora internatus JCM3315.</title>
        <authorList>
            <person name="Shin S.-K."/>
            <person name="Yi H."/>
        </authorList>
    </citation>
    <scope>NUCLEOTIDE SEQUENCE [LARGE SCALE GENOMIC DNA]</scope>
    <source>
        <strain evidence="2 3">JCM 3315</strain>
    </source>
</reference>
<sequence length="58" mass="6814">MCRNRFGTVRHRRSSREPASRNNATPQPEGVRGLPHRPESRSARLAKEQVCRLHHRSW</sequence>
<dbReference type="Proteomes" id="UP000030848">
    <property type="component" value="Unassembled WGS sequence"/>
</dbReference>
<proteinExistence type="predicted"/>
<name>A0A837DAR7_9PSEU</name>
<comment type="caution">
    <text evidence="2">The sequence shown here is derived from an EMBL/GenBank/DDBJ whole genome shotgun (WGS) entry which is preliminary data.</text>
</comment>
<dbReference type="AlphaFoldDB" id="A0A837DAR7"/>
<evidence type="ECO:0000256" key="1">
    <source>
        <dbReference type="SAM" id="MobiDB-lite"/>
    </source>
</evidence>
<feature type="compositionally biased region" description="Basic and acidic residues" evidence="1">
    <location>
        <begin position="36"/>
        <end position="51"/>
    </location>
</feature>
<gene>
    <name evidence="2" type="ORF">MINT15_15790</name>
</gene>
<evidence type="ECO:0000313" key="3">
    <source>
        <dbReference type="Proteomes" id="UP000030848"/>
    </source>
</evidence>
<feature type="region of interest" description="Disordered" evidence="1">
    <location>
        <begin position="1"/>
        <end position="58"/>
    </location>
</feature>
<dbReference type="EMBL" id="JRZE01000003">
    <property type="protein sequence ID" value="KHF44697.1"/>
    <property type="molecule type" value="Genomic_DNA"/>
</dbReference>
<accession>A0A837DAR7</accession>
<evidence type="ECO:0000313" key="2">
    <source>
        <dbReference type="EMBL" id="KHF44697.1"/>
    </source>
</evidence>